<proteinExistence type="predicted"/>
<evidence type="ECO:0008006" key="4">
    <source>
        <dbReference type="Google" id="ProtNLM"/>
    </source>
</evidence>
<feature type="compositionally biased region" description="Basic and acidic residues" evidence="1">
    <location>
        <begin position="24"/>
        <end position="37"/>
    </location>
</feature>
<accession>A0ABR2J1B3</accession>
<feature type="compositionally biased region" description="Polar residues" evidence="1">
    <location>
        <begin position="10"/>
        <end position="21"/>
    </location>
</feature>
<evidence type="ECO:0000313" key="3">
    <source>
        <dbReference type="Proteomes" id="UP001470230"/>
    </source>
</evidence>
<feature type="region of interest" description="Disordered" evidence="1">
    <location>
        <begin position="10"/>
        <end position="46"/>
    </location>
</feature>
<evidence type="ECO:0000313" key="2">
    <source>
        <dbReference type="EMBL" id="KAK8871012.1"/>
    </source>
</evidence>
<dbReference type="EMBL" id="JAPFFF010000014">
    <property type="protein sequence ID" value="KAK8871012.1"/>
    <property type="molecule type" value="Genomic_DNA"/>
</dbReference>
<feature type="region of interest" description="Disordered" evidence="1">
    <location>
        <begin position="56"/>
        <end position="75"/>
    </location>
</feature>
<sequence>MGSVCSCCLNNQGDYTGFSNDQAEDQKSLLKKEDRNSDSIIQVSTTPTPLLQDINFAAIDDNDDNNEDTDTSSIDEEKIEELLAEEEEEHQATTK</sequence>
<comment type="caution">
    <text evidence="2">The sequence shown here is derived from an EMBL/GenBank/DDBJ whole genome shotgun (WGS) entry which is preliminary data.</text>
</comment>
<organism evidence="2 3">
    <name type="scientific">Tritrichomonas musculus</name>
    <dbReference type="NCBI Taxonomy" id="1915356"/>
    <lineage>
        <taxon>Eukaryota</taxon>
        <taxon>Metamonada</taxon>
        <taxon>Parabasalia</taxon>
        <taxon>Tritrichomonadida</taxon>
        <taxon>Tritrichomonadidae</taxon>
        <taxon>Tritrichomonas</taxon>
    </lineage>
</organism>
<reference evidence="2 3" key="1">
    <citation type="submission" date="2024-04" db="EMBL/GenBank/DDBJ databases">
        <title>Tritrichomonas musculus Genome.</title>
        <authorList>
            <person name="Alves-Ferreira E."/>
            <person name="Grigg M."/>
            <person name="Lorenzi H."/>
            <person name="Galac M."/>
        </authorList>
    </citation>
    <scope>NUCLEOTIDE SEQUENCE [LARGE SCALE GENOMIC DNA]</scope>
    <source>
        <strain evidence="2 3">EAF2021</strain>
    </source>
</reference>
<gene>
    <name evidence="2" type="ORF">M9Y10_008925</name>
</gene>
<name>A0ABR2J1B3_9EUKA</name>
<keyword evidence="3" id="KW-1185">Reference proteome</keyword>
<evidence type="ECO:0000256" key="1">
    <source>
        <dbReference type="SAM" id="MobiDB-lite"/>
    </source>
</evidence>
<dbReference type="Proteomes" id="UP001470230">
    <property type="component" value="Unassembled WGS sequence"/>
</dbReference>
<feature type="compositionally biased region" description="Acidic residues" evidence="1">
    <location>
        <begin position="60"/>
        <end position="75"/>
    </location>
</feature>
<protein>
    <recommendedName>
        <fullName evidence="4">Cytoplasmic envelopment protein 3</fullName>
    </recommendedName>
</protein>